<keyword evidence="6" id="KW-1185">Reference proteome</keyword>
<keyword evidence="2" id="KW-0560">Oxidoreductase</keyword>
<gene>
    <name evidence="5" type="ORF">D5S18_20115</name>
</gene>
<dbReference type="InterPro" id="IPR002347">
    <property type="entry name" value="SDR_fam"/>
</dbReference>
<dbReference type="NCBIfam" id="NF005539">
    <property type="entry name" value="PRK07201.1"/>
    <property type="match status" value="1"/>
</dbReference>
<dbReference type="InterPro" id="IPR013120">
    <property type="entry name" value="FAR_NAD-bd"/>
</dbReference>
<dbReference type="GO" id="GO:0016491">
    <property type="term" value="F:oxidoreductase activity"/>
    <property type="evidence" value="ECO:0007669"/>
    <property type="project" value="UniProtKB-KW"/>
</dbReference>
<protein>
    <submittedName>
        <fullName evidence="5">SDR family oxidoreductase</fullName>
    </submittedName>
</protein>
<proteinExistence type="inferred from homology"/>
<organism evidence="5 6">
    <name type="scientific">Nocardia panacis</name>
    <dbReference type="NCBI Taxonomy" id="2340916"/>
    <lineage>
        <taxon>Bacteria</taxon>
        <taxon>Bacillati</taxon>
        <taxon>Actinomycetota</taxon>
        <taxon>Actinomycetes</taxon>
        <taxon>Mycobacteriales</taxon>
        <taxon>Nocardiaceae</taxon>
        <taxon>Nocardia</taxon>
    </lineage>
</organism>
<dbReference type="RefSeq" id="WP_120042594.1">
    <property type="nucleotide sequence ID" value="NZ_QZFU01000023.1"/>
</dbReference>
<dbReference type="Pfam" id="PF07993">
    <property type="entry name" value="NAD_binding_4"/>
    <property type="match status" value="1"/>
</dbReference>
<evidence type="ECO:0000256" key="1">
    <source>
        <dbReference type="ARBA" id="ARBA00006484"/>
    </source>
</evidence>
<dbReference type="PRINTS" id="PR00081">
    <property type="entry name" value="GDHRDH"/>
</dbReference>
<evidence type="ECO:0000259" key="4">
    <source>
        <dbReference type="SMART" id="SM00822"/>
    </source>
</evidence>
<dbReference type="Proteomes" id="UP000266677">
    <property type="component" value="Unassembled WGS sequence"/>
</dbReference>
<dbReference type="CDD" id="cd05233">
    <property type="entry name" value="SDR_c"/>
    <property type="match status" value="1"/>
</dbReference>
<dbReference type="InterPro" id="IPR036291">
    <property type="entry name" value="NAD(P)-bd_dom_sf"/>
</dbReference>
<reference evidence="5 6" key="1">
    <citation type="submission" date="2018-09" db="EMBL/GenBank/DDBJ databases">
        <title>YIM PH21274 draft genome.</title>
        <authorList>
            <person name="Miao C."/>
        </authorList>
    </citation>
    <scope>NUCLEOTIDE SEQUENCE [LARGE SCALE GENOMIC DNA]</scope>
    <source>
        <strain evidence="5 6">YIM PH 21724</strain>
    </source>
</reference>
<feature type="region of interest" description="Disordered" evidence="3">
    <location>
        <begin position="611"/>
        <end position="631"/>
    </location>
</feature>
<dbReference type="EMBL" id="QZFU01000023">
    <property type="protein sequence ID" value="RJO73517.1"/>
    <property type="molecule type" value="Genomic_DNA"/>
</dbReference>
<dbReference type="PANTHER" id="PTHR44196">
    <property type="entry name" value="DEHYDROGENASE/REDUCTASE SDR FAMILY MEMBER 7B"/>
    <property type="match status" value="1"/>
</dbReference>
<dbReference type="PROSITE" id="PS00061">
    <property type="entry name" value="ADH_SHORT"/>
    <property type="match status" value="1"/>
</dbReference>
<sequence>MVTHIVTGGTGFLGRRVVQELLDTDPDATVHILVRAGSIAKFAAIDWRGGERVHALIGDLTAEGLGLTEQPPRAEHIIHLGAVYDMTADENTAHAANVAGTRAVLALAAELGAVLHHVSSVAVAGDHRGKFFEEDFDLGQQLTSPYHRTKFAAEKLVRESRGVRWRVYRPAIVVGDSRTGEMDKVDGPYYFFPAIARLAGLPAELPLPLPDLGATNIVPVDYVAEAMVQLVRKPGLNGRTFHLVHPEPQPFTQIYNALARVAGAPTGIGPLPGTGAALSGLSKLPGIPAARDFLLGQMGIPPEVAPHVSFASEFISESTRAQLRGLRPPRFDTYAEKLWEYWREHLRARREAAHTLAGRIVLITGASSGIGLATAHAVARRGATVLMVARGRDDLSAAAADVCANSGVARAYPCDITDPDAVRALVGTVLDEHDHVDYVVNNAGRSIRRSVANSTDRMHDFERTMAVNYFGAVRLILALLPSMRARRFGHFVNISSIAVQAKVPRFAAYVASKSALDNFSEIAAVENRDAGITFTSVRMPLVRTPMIAPTDLYRALPVPDPDQAAAIVVRALTERPDRIDTPVGTFAQAVELLLPSVKRTIMHQGFRMFGESSAAQGTSPEDAAPESAERITRSPLNMLAPVVIPLMALPTPAARVARMVPGLRW</sequence>
<feature type="domain" description="Ketoreductase" evidence="4">
    <location>
        <begin position="359"/>
        <end position="538"/>
    </location>
</feature>
<accession>A0A3A4KKJ9</accession>
<dbReference type="SMART" id="SM00822">
    <property type="entry name" value="PKS_KR"/>
    <property type="match status" value="1"/>
</dbReference>
<dbReference type="CDD" id="cd05263">
    <property type="entry name" value="MupV_like_SDR_e"/>
    <property type="match status" value="1"/>
</dbReference>
<evidence type="ECO:0000313" key="6">
    <source>
        <dbReference type="Proteomes" id="UP000266677"/>
    </source>
</evidence>
<name>A0A3A4KKJ9_9NOCA</name>
<dbReference type="Pfam" id="PF00106">
    <property type="entry name" value="adh_short"/>
    <property type="match status" value="1"/>
</dbReference>
<dbReference type="PANTHER" id="PTHR44196:SF1">
    <property type="entry name" value="DEHYDROGENASE_REDUCTASE SDR FAMILY MEMBER 7B"/>
    <property type="match status" value="1"/>
</dbReference>
<comment type="similarity">
    <text evidence="1">Belongs to the short-chain dehydrogenases/reductases (SDR) family.</text>
</comment>
<dbReference type="SUPFAM" id="SSF51735">
    <property type="entry name" value="NAD(P)-binding Rossmann-fold domains"/>
    <property type="match status" value="2"/>
</dbReference>
<dbReference type="GO" id="GO:0016020">
    <property type="term" value="C:membrane"/>
    <property type="evidence" value="ECO:0007669"/>
    <property type="project" value="TreeGrafter"/>
</dbReference>
<evidence type="ECO:0000313" key="5">
    <source>
        <dbReference type="EMBL" id="RJO73517.1"/>
    </source>
</evidence>
<dbReference type="InterPro" id="IPR057313">
    <property type="entry name" value="Maqu_2507-like"/>
</dbReference>
<dbReference type="AlphaFoldDB" id="A0A3A4KKJ9"/>
<dbReference type="InterPro" id="IPR057326">
    <property type="entry name" value="KR_dom"/>
</dbReference>
<evidence type="ECO:0000256" key="3">
    <source>
        <dbReference type="SAM" id="MobiDB-lite"/>
    </source>
</evidence>
<comment type="caution">
    <text evidence="5">The sequence shown here is derived from an EMBL/GenBank/DDBJ whole genome shotgun (WGS) entry which is preliminary data.</text>
</comment>
<dbReference type="OrthoDB" id="9810734at2"/>
<dbReference type="InterPro" id="IPR020904">
    <property type="entry name" value="Sc_DH/Rdtase_CS"/>
</dbReference>
<dbReference type="PRINTS" id="PR00080">
    <property type="entry name" value="SDRFAMILY"/>
</dbReference>
<dbReference type="Gene3D" id="3.40.50.720">
    <property type="entry name" value="NAD(P)-binding Rossmann-like Domain"/>
    <property type="match status" value="2"/>
</dbReference>
<evidence type="ECO:0000256" key="2">
    <source>
        <dbReference type="ARBA" id="ARBA00023002"/>
    </source>
</evidence>